<sequence>MDKHGTHVAGTITATGGNSKGVAGVNWNVTYISAKFLGRNGGTTADAVKAIDYITDLKTRHGLNIIATNNSWGGGGFSQALLDAINRGGNAGILFIAAAGNGGSDGVGDNNDTTPNYPSNYQCTSNGSYDCVIAVAAITSNGSKASFSNYGATSVDLGAPGSGVWSTLAYNTYASYSGTSMATPHVTGAAALYASMHSGAAASDIKAAILNNTISTVSLSSTTATGGRLNVGGFCQ</sequence>
<evidence type="ECO:0000256" key="4">
    <source>
        <dbReference type="ARBA" id="ARBA00022825"/>
    </source>
</evidence>
<proteinExistence type="inferred from homology"/>
<dbReference type="PROSITE" id="PS00137">
    <property type="entry name" value="SUBTILASE_HIS"/>
    <property type="match status" value="1"/>
</dbReference>
<dbReference type="AlphaFoldDB" id="A0A1I4RK64"/>
<organism evidence="7 8">
    <name type="scientific">Nitrosomonas communis</name>
    <dbReference type="NCBI Taxonomy" id="44574"/>
    <lineage>
        <taxon>Bacteria</taxon>
        <taxon>Pseudomonadati</taxon>
        <taxon>Pseudomonadota</taxon>
        <taxon>Betaproteobacteria</taxon>
        <taxon>Nitrosomonadales</taxon>
        <taxon>Nitrosomonadaceae</taxon>
        <taxon>Nitrosomonas</taxon>
    </lineage>
</organism>
<keyword evidence="8" id="KW-1185">Reference proteome</keyword>
<dbReference type="GO" id="GO:0006508">
    <property type="term" value="P:proteolysis"/>
    <property type="evidence" value="ECO:0007669"/>
    <property type="project" value="UniProtKB-KW"/>
</dbReference>
<accession>A0A1I4RK64</accession>
<dbReference type="PROSITE" id="PS51892">
    <property type="entry name" value="SUBTILASE"/>
    <property type="match status" value="1"/>
</dbReference>
<dbReference type="PANTHER" id="PTHR43806:SF11">
    <property type="entry name" value="CEREVISIN-RELATED"/>
    <property type="match status" value="1"/>
</dbReference>
<reference evidence="8" key="1">
    <citation type="submission" date="2016-10" db="EMBL/GenBank/DDBJ databases">
        <authorList>
            <person name="Varghese N."/>
            <person name="Submissions S."/>
        </authorList>
    </citation>
    <scope>NUCLEOTIDE SEQUENCE [LARGE SCALE GENOMIC DNA]</scope>
    <source>
        <strain evidence="8">Nm44</strain>
    </source>
</reference>
<dbReference type="Gene3D" id="3.40.50.200">
    <property type="entry name" value="Peptidase S8/S53 domain"/>
    <property type="match status" value="1"/>
</dbReference>
<dbReference type="InterPro" id="IPR022398">
    <property type="entry name" value="Peptidase_S8_His-AS"/>
</dbReference>
<dbReference type="EMBL" id="FOUB01000033">
    <property type="protein sequence ID" value="SFM52637.1"/>
    <property type="molecule type" value="Genomic_DNA"/>
</dbReference>
<dbReference type="GO" id="GO:0004252">
    <property type="term" value="F:serine-type endopeptidase activity"/>
    <property type="evidence" value="ECO:0007669"/>
    <property type="project" value="InterPro"/>
</dbReference>
<keyword evidence="3" id="KW-0378">Hydrolase</keyword>
<evidence type="ECO:0000256" key="3">
    <source>
        <dbReference type="ARBA" id="ARBA00022801"/>
    </source>
</evidence>
<dbReference type="Proteomes" id="UP000183287">
    <property type="component" value="Unassembled WGS sequence"/>
</dbReference>
<dbReference type="InterPro" id="IPR000209">
    <property type="entry name" value="Peptidase_S8/S53_dom"/>
</dbReference>
<feature type="domain" description="Peptidase S8/S53" evidence="6">
    <location>
        <begin position="2"/>
        <end position="213"/>
    </location>
</feature>
<comment type="similarity">
    <text evidence="1 5">Belongs to the peptidase S8 family.</text>
</comment>
<dbReference type="Pfam" id="PF00082">
    <property type="entry name" value="Peptidase_S8"/>
    <property type="match status" value="1"/>
</dbReference>
<dbReference type="PANTHER" id="PTHR43806">
    <property type="entry name" value="PEPTIDASE S8"/>
    <property type="match status" value="1"/>
</dbReference>
<evidence type="ECO:0000259" key="6">
    <source>
        <dbReference type="Pfam" id="PF00082"/>
    </source>
</evidence>
<gene>
    <name evidence="7" type="ORF">SAMN05421863_103336</name>
</gene>
<evidence type="ECO:0000256" key="1">
    <source>
        <dbReference type="ARBA" id="ARBA00011073"/>
    </source>
</evidence>
<dbReference type="SUPFAM" id="SSF52743">
    <property type="entry name" value="Subtilisin-like"/>
    <property type="match status" value="1"/>
</dbReference>
<keyword evidence="2" id="KW-0645">Protease</keyword>
<keyword evidence="4" id="KW-0720">Serine protease</keyword>
<evidence type="ECO:0000313" key="8">
    <source>
        <dbReference type="Proteomes" id="UP000183287"/>
    </source>
</evidence>
<dbReference type="InterPro" id="IPR023828">
    <property type="entry name" value="Peptidase_S8_Ser-AS"/>
</dbReference>
<dbReference type="InterPro" id="IPR036852">
    <property type="entry name" value="Peptidase_S8/S53_dom_sf"/>
</dbReference>
<name>A0A1I4RK64_9PROT</name>
<comment type="caution">
    <text evidence="5">Lacks conserved residue(s) required for the propagation of feature annotation.</text>
</comment>
<evidence type="ECO:0000256" key="2">
    <source>
        <dbReference type="ARBA" id="ARBA00022670"/>
    </source>
</evidence>
<dbReference type="PROSITE" id="PS00138">
    <property type="entry name" value="SUBTILASE_SER"/>
    <property type="match status" value="1"/>
</dbReference>
<dbReference type="InterPro" id="IPR050131">
    <property type="entry name" value="Peptidase_S8_subtilisin-like"/>
</dbReference>
<evidence type="ECO:0000313" key="7">
    <source>
        <dbReference type="EMBL" id="SFM52637.1"/>
    </source>
</evidence>
<protein>
    <submittedName>
        <fullName evidence="7">Subtilase family protein</fullName>
    </submittedName>
</protein>
<evidence type="ECO:0000256" key="5">
    <source>
        <dbReference type="PROSITE-ProRule" id="PRU01240"/>
    </source>
</evidence>